<gene>
    <name evidence="2" type="ORF">KW502_00315</name>
</gene>
<feature type="compositionally biased region" description="Basic and acidic residues" evidence="1">
    <location>
        <begin position="90"/>
        <end position="106"/>
    </location>
</feature>
<dbReference type="Proteomes" id="UP000719267">
    <property type="component" value="Unassembled WGS sequence"/>
</dbReference>
<organism evidence="2 3">
    <name type="scientific">Mesonia aestuariivivens</name>
    <dbReference type="NCBI Taxonomy" id="2796128"/>
    <lineage>
        <taxon>Bacteria</taxon>
        <taxon>Pseudomonadati</taxon>
        <taxon>Bacteroidota</taxon>
        <taxon>Flavobacteriia</taxon>
        <taxon>Flavobacteriales</taxon>
        <taxon>Flavobacteriaceae</taxon>
        <taxon>Mesonia</taxon>
    </lineage>
</organism>
<feature type="region of interest" description="Disordered" evidence="1">
    <location>
        <begin position="90"/>
        <end position="116"/>
    </location>
</feature>
<evidence type="ECO:0000256" key="1">
    <source>
        <dbReference type="SAM" id="MobiDB-lite"/>
    </source>
</evidence>
<reference evidence="2 3" key="1">
    <citation type="submission" date="2021-07" db="EMBL/GenBank/DDBJ databases">
        <title>Mesonia aestuariivivens sp. nov., isolated from a tidal flat.</title>
        <authorList>
            <person name="Kim Y.-O."/>
            <person name="Yoon J.-H."/>
        </authorList>
    </citation>
    <scope>NUCLEOTIDE SEQUENCE [LARGE SCALE GENOMIC DNA]</scope>
    <source>
        <strain evidence="2 3">JHPTF-M18</strain>
    </source>
</reference>
<comment type="caution">
    <text evidence="2">The sequence shown here is derived from an EMBL/GenBank/DDBJ whole genome shotgun (WGS) entry which is preliminary data.</text>
</comment>
<dbReference type="InterPro" id="IPR004027">
    <property type="entry name" value="SEC_C_motif"/>
</dbReference>
<name>A0ABS6VZD0_9FLAO</name>
<accession>A0ABS6VZD0</accession>
<dbReference type="Pfam" id="PF02810">
    <property type="entry name" value="SEC-C"/>
    <property type="match status" value="1"/>
</dbReference>
<evidence type="ECO:0000313" key="3">
    <source>
        <dbReference type="Proteomes" id="UP000719267"/>
    </source>
</evidence>
<proteinExistence type="predicted"/>
<keyword evidence="3" id="KW-1185">Reference proteome</keyword>
<sequence>MEELLPEITELYQLNLVCESVNGDLDTLKEDFKDLKPIEEQAELPKANIFEKYKIWKTDFEDYLEREFEDDDFDIMDNLFNEEEFQRLIMHNEDESPIEKQKEPGRNDPCPCGSGKKYKKCCLNKK</sequence>
<protein>
    <submittedName>
        <fullName evidence="2">SEC-C domain-containing protein</fullName>
    </submittedName>
</protein>
<evidence type="ECO:0000313" key="2">
    <source>
        <dbReference type="EMBL" id="MBW2960239.1"/>
    </source>
</evidence>
<dbReference type="EMBL" id="JAHWDF010000001">
    <property type="protein sequence ID" value="MBW2960239.1"/>
    <property type="molecule type" value="Genomic_DNA"/>
</dbReference>